<protein>
    <submittedName>
        <fullName evidence="3">Uncharacterized protein</fullName>
    </submittedName>
</protein>
<feature type="transmembrane region" description="Helical" evidence="1">
    <location>
        <begin position="142"/>
        <end position="167"/>
    </location>
</feature>
<organism evidence="3 4">
    <name type="scientific">Rhodocollybia butyracea</name>
    <dbReference type="NCBI Taxonomy" id="206335"/>
    <lineage>
        <taxon>Eukaryota</taxon>
        <taxon>Fungi</taxon>
        <taxon>Dikarya</taxon>
        <taxon>Basidiomycota</taxon>
        <taxon>Agaricomycotina</taxon>
        <taxon>Agaricomycetes</taxon>
        <taxon>Agaricomycetidae</taxon>
        <taxon>Agaricales</taxon>
        <taxon>Marasmiineae</taxon>
        <taxon>Omphalotaceae</taxon>
        <taxon>Rhodocollybia</taxon>
    </lineage>
</organism>
<keyword evidence="1" id="KW-0472">Membrane</keyword>
<evidence type="ECO:0000256" key="1">
    <source>
        <dbReference type="SAM" id="Phobius"/>
    </source>
</evidence>
<dbReference type="EMBL" id="JADNRY010000013">
    <property type="protein sequence ID" value="KAF9074540.1"/>
    <property type="molecule type" value="Genomic_DNA"/>
</dbReference>
<proteinExistence type="predicted"/>
<keyword evidence="1" id="KW-1133">Transmembrane helix</keyword>
<keyword evidence="2" id="KW-0732">Signal</keyword>
<dbReference type="OrthoDB" id="2953532at2759"/>
<keyword evidence="4" id="KW-1185">Reference proteome</keyword>
<sequence length="170" mass="17733">MLAFAPTLSLMFLLASQVSATFLVPFNGQNISATQMIPSPFASLVNSTCQGQCNSVNSNFTQCNDDSGCICAQGLATSFLQCEQCMYENVIQANVQMPDAKTGSAAMITAYQTACGSSGQPVLKSLSTMHVPTSGWDGPFGLGLNLVGTIFSVGAAFFLGMSGLLLLSNM</sequence>
<name>A0A9P5Q583_9AGAR</name>
<keyword evidence="1" id="KW-0812">Transmembrane</keyword>
<feature type="chain" id="PRO_5040235682" evidence="2">
    <location>
        <begin position="21"/>
        <end position="170"/>
    </location>
</feature>
<accession>A0A9P5Q583</accession>
<evidence type="ECO:0000313" key="4">
    <source>
        <dbReference type="Proteomes" id="UP000772434"/>
    </source>
</evidence>
<feature type="signal peptide" evidence="2">
    <location>
        <begin position="1"/>
        <end position="20"/>
    </location>
</feature>
<comment type="caution">
    <text evidence="3">The sequence shown here is derived from an EMBL/GenBank/DDBJ whole genome shotgun (WGS) entry which is preliminary data.</text>
</comment>
<gene>
    <name evidence="3" type="ORF">BDP27DRAFT_1399701</name>
</gene>
<reference evidence="3" key="1">
    <citation type="submission" date="2020-11" db="EMBL/GenBank/DDBJ databases">
        <authorList>
            <consortium name="DOE Joint Genome Institute"/>
            <person name="Ahrendt S."/>
            <person name="Riley R."/>
            <person name="Andreopoulos W."/>
            <person name="Labutti K."/>
            <person name="Pangilinan J."/>
            <person name="Ruiz-Duenas F.J."/>
            <person name="Barrasa J.M."/>
            <person name="Sanchez-Garcia M."/>
            <person name="Camarero S."/>
            <person name="Miyauchi S."/>
            <person name="Serrano A."/>
            <person name="Linde D."/>
            <person name="Babiker R."/>
            <person name="Drula E."/>
            <person name="Ayuso-Fernandez I."/>
            <person name="Pacheco R."/>
            <person name="Padilla G."/>
            <person name="Ferreira P."/>
            <person name="Barriuso J."/>
            <person name="Kellner H."/>
            <person name="Castanera R."/>
            <person name="Alfaro M."/>
            <person name="Ramirez L."/>
            <person name="Pisabarro A.G."/>
            <person name="Kuo A."/>
            <person name="Tritt A."/>
            <person name="Lipzen A."/>
            <person name="He G."/>
            <person name="Yan M."/>
            <person name="Ng V."/>
            <person name="Cullen D."/>
            <person name="Martin F."/>
            <person name="Rosso M.-N."/>
            <person name="Henrissat B."/>
            <person name="Hibbett D."/>
            <person name="Martinez A.T."/>
            <person name="Grigoriev I.V."/>
        </authorList>
    </citation>
    <scope>NUCLEOTIDE SEQUENCE</scope>
    <source>
        <strain evidence="3">AH 40177</strain>
    </source>
</reference>
<dbReference type="Proteomes" id="UP000772434">
    <property type="component" value="Unassembled WGS sequence"/>
</dbReference>
<dbReference type="AlphaFoldDB" id="A0A9P5Q583"/>
<evidence type="ECO:0000256" key="2">
    <source>
        <dbReference type="SAM" id="SignalP"/>
    </source>
</evidence>
<evidence type="ECO:0000313" key="3">
    <source>
        <dbReference type="EMBL" id="KAF9074540.1"/>
    </source>
</evidence>